<sequence length="144" mass="15773">MAPLGSGRVKLAVGGQELKRRLHRFSCCVAVAPDDQDEECRLPSTHHGAHSFAMESSGPRTPSAASRKKIAAALREDMDENERAYYDEIEAQLTAQGTPLPLLTENEALALAMMLCLYASSDWLVESMVEQLVERIDARLESAA</sequence>
<protein>
    <submittedName>
        <fullName evidence="1">Uncharacterized protein</fullName>
    </submittedName>
</protein>
<evidence type="ECO:0000313" key="2">
    <source>
        <dbReference type="Proteomes" id="UP001050808"/>
    </source>
</evidence>
<accession>A0ABQ3QS26</accession>
<keyword evidence="2" id="KW-1185">Reference proteome</keyword>
<reference evidence="1" key="1">
    <citation type="submission" date="2024-05" db="EMBL/GenBank/DDBJ databases">
        <title>Whole genome shotgun sequence of Streptomyces violascens NBRC 12920.</title>
        <authorList>
            <person name="Komaki H."/>
            <person name="Tamura T."/>
        </authorList>
    </citation>
    <scope>NUCLEOTIDE SEQUENCE</scope>
    <source>
        <strain evidence="1">NBRC 12920</strain>
    </source>
</reference>
<comment type="caution">
    <text evidence="1">The sequence shown here is derived from an EMBL/GenBank/DDBJ whole genome shotgun (WGS) entry which is preliminary data.</text>
</comment>
<organism evidence="1 2">
    <name type="scientific">Streptomyces violascens</name>
    <dbReference type="NCBI Taxonomy" id="67381"/>
    <lineage>
        <taxon>Bacteria</taxon>
        <taxon>Bacillati</taxon>
        <taxon>Actinomycetota</taxon>
        <taxon>Actinomycetes</taxon>
        <taxon>Kitasatosporales</taxon>
        <taxon>Streptomycetaceae</taxon>
        <taxon>Streptomyces</taxon>
    </lineage>
</organism>
<dbReference type="Proteomes" id="UP001050808">
    <property type="component" value="Unassembled WGS sequence"/>
</dbReference>
<name>A0ABQ3QS26_9ACTN</name>
<gene>
    <name evidence="1" type="ORF">Sviol_45000</name>
</gene>
<evidence type="ECO:0000313" key="1">
    <source>
        <dbReference type="EMBL" id="GHI40092.1"/>
    </source>
</evidence>
<dbReference type="EMBL" id="BNDY01000017">
    <property type="protein sequence ID" value="GHI40092.1"/>
    <property type="molecule type" value="Genomic_DNA"/>
</dbReference>
<proteinExistence type="predicted"/>